<gene>
    <name evidence="1" type="ORF">FCV13_06345</name>
    <name evidence="2" type="ORF">FDF67_04825</name>
</gene>
<organism evidence="1">
    <name type="scientific">Clostridium botulinum</name>
    <dbReference type="NCBI Taxonomy" id="1491"/>
    <lineage>
        <taxon>Bacteria</taxon>
        <taxon>Bacillati</taxon>
        <taxon>Bacillota</taxon>
        <taxon>Clostridia</taxon>
        <taxon>Eubacteriales</taxon>
        <taxon>Clostridiaceae</taxon>
        <taxon>Clostridium</taxon>
    </lineage>
</organism>
<proteinExistence type="predicted"/>
<dbReference type="Proteomes" id="UP000785180">
    <property type="component" value="Unassembled WGS sequence"/>
</dbReference>
<evidence type="ECO:0000313" key="2">
    <source>
        <dbReference type="EMBL" id="NFU59535.1"/>
    </source>
</evidence>
<reference evidence="1" key="1">
    <citation type="submission" date="2019-04" db="EMBL/GenBank/DDBJ databases">
        <title>Genome sequencing of Clostridium botulinum Groups I-IV and Clostridium butyricum.</title>
        <authorList>
            <person name="Brunt J."/>
            <person name="Van Vliet A.H.M."/>
            <person name="Stringer S.C."/>
            <person name="Carter A.T."/>
            <person name="Peck M.W."/>
        </authorList>
    </citation>
    <scope>NUCLEOTIDE SEQUENCE</scope>
    <source>
        <strain evidence="2">7221C</strain>
        <strain evidence="1">Colworth BL165</strain>
    </source>
</reference>
<evidence type="ECO:0000313" key="1">
    <source>
        <dbReference type="EMBL" id="NFD87642.1"/>
    </source>
</evidence>
<accession>A0A6G4D9S4</accession>
<dbReference type="EMBL" id="SXDK01000004">
    <property type="protein sequence ID" value="NFU59535.1"/>
    <property type="molecule type" value="Genomic_DNA"/>
</dbReference>
<sequence length="63" mass="7333">MTEVIINGLLYKDGKTIRTKYTPQQLKEQLKEQLVANNDYIIIDNTIIKKDLLNDIVIKAKEE</sequence>
<comment type="caution">
    <text evidence="1">The sequence shown here is derived from an EMBL/GenBank/DDBJ whole genome shotgun (WGS) entry which is preliminary data.</text>
</comment>
<dbReference type="EMBL" id="SWNS01000004">
    <property type="protein sequence ID" value="NFD87642.1"/>
    <property type="molecule type" value="Genomic_DNA"/>
</dbReference>
<name>A0A6G4D9S4_CLOBO</name>
<dbReference type="AlphaFoldDB" id="A0A6G4D9S4"/>
<protein>
    <submittedName>
        <fullName evidence="1">Uncharacterized protein</fullName>
    </submittedName>
</protein>